<proteinExistence type="predicted"/>
<evidence type="ECO:0008006" key="4">
    <source>
        <dbReference type="Google" id="ProtNLM"/>
    </source>
</evidence>
<feature type="region of interest" description="Disordered" evidence="1">
    <location>
        <begin position="26"/>
        <end position="46"/>
    </location>
</feature>
<organism evidence="2 3">
    <name type="scientific">Roseovarius halotolerans</name>
    <dbReference type="NCBI Taxonomy" id="505353"/>
    <lineage>
        <taxon>Bacteria</taxon>
        <taxon>Pseudomonadati</taxon>
        <taxon>Pseudomonadota</taxon>
        <taxon>Alphaproteobacteria</taxon>
        <taxon>Rhodobacterales</taxon>
        <taxon>Roseobacteraceae</taxon>
        <taxon>Roseovarius</taxon>
    </lineage>
</organism>
<dbReference type="Proteomes" id="UP000193207">
    <property type="component" value="Unassembled WGS sequence"/>
</dbReference>
<name>A0A1X6Y5K3_9RHOB</name>
<dbReference type="AlphaFoldDB" id="A0A1X6Y5K3"/>
<dbReference type="EMBL" id="FWFU01000001">
    <property type="protein sequence ID" value="SLN11218.1"/>
    <property type="molecule type" value="Genomic_DNA"/>
</dbReference>
<dbReference type="OrthoDB" id="5461326at2"/>
<accession>A0A1X6Y5K3</accession>
<evidence type="ECO:0000313" key="2">
    <source>
        <dbReference type="EMBL" id="SLN11218.1"/>
    </source>
</evidence>
<protein>
    <recommendedName>
        <fullName evidence="4">Phage-related minor tail protein</fullName>
    </recommendedName>
</protein>
<evidence type="ECO:0000256" key="1">
    <source>
        <dbReference type="SAM" id="MobiDB-lite"/>
    </source>
</evidence>
<keyword evidence="3" id="KW-1185">Reference proteome</keyword>
<reference evidence="2 3" key="1">
    <citation type="submission" date="2017-03" db="EMBL/GenBank/DDBJ databases">
        <authorList>
            <person name="Afonso C.L."/>
            <person name="Miller P.J."/>
            <person name="Scott M.A."/>
            <person name="Spackman E."/>
            <person name="Goraichik I."/>
            <person name="Dimitrov K.M."/>
            <person name="Suarez D.L."/>
            <person name="Swayne D.E."/>
        </authorList>
    </citation>
    <scope>NUCLEOTIDE SEQUENCE [LARGE SCALE GENOMIC DNA]</scope>
    <source>
        <strain evidence="2 3">CECT 8110</strain>
    </source>
</reference>
<sequence>MARKKPLVVAFVSDVAGAIKGARKLSGEVEKVGPASEEASKESEKALRSLGVKSESVANKQIARLRDQFETVKNSGVASAEEIARAQKTMETKIERINKSIGRSTEDTFKGVTGRVKKMLKGINISASDVLRVGSRGALIGAGLAAGAGAAAFASISNSADFADQLRKASRRSNVATEELSGLTFAAEQSGVGFEVLLRSLKNIDVNMRKKPDQFEKLGVAVRDAGGESRRTIEVFTDVIEALRVMEDRGLATASAAEILGAKAGPDLATLISIGKKGIEDYEESARRFGIVVTDDVGEAAERFNDRLDDLNQRFRGLRLEASAPFFDAFAKSFDGIGKFIDENRDKMVGFAKVISDGLLSVVEDLVAILEGRGGDVQNKWILELVEGAKTVGKVFTDVLIPAAELLLKLVEKISDRMSERGPINRLASMTPFGFLVPKVGGDAADSARNVPLTRQIEAAAGGRPININLDGQTYPMTASEDVAISLERDQRLRGRTSPTGAPRNNR</sequence>
<gene>
    <name evidence="2" type="ORF">ROH8110_00076</name>
</gene>
<dbReference type="RefSeq" id="WP_085815826.1">
    <property type="nucleotide sequence ID" value="NZ_FWFU01000001.1"/>
</dbReference>
<evidence type="ECO:0000313" key="3">
    <source>
        <dbReference type="Proteomes" id="UP000193207"/>
    </source>
</evidence>